<protein>
    <submittedName>
        <fullName evidence="3">Methyltransferase domain-containing protein</fullName>
    </submittedName>
</protein>
<dbReference type="EMBL" id="WVUH01000179">
    <property type="protein sequence ID" value="MBO4208217.1"/>
    <property type="molecule type" value="Genomic_DNA"/>
</dbReference>
<evidence type="ECO:0000313" key="3">
    <source>
        <dbReference type="EMBL" id="MBO4208217.1"/>
    </source>
</evidence>
<keyword evidence="4" id="KW-1185">Reference proteome</keyword>
<organism evidence="3 4">
    <name type="scientific">Micromonospora echinofusca</name>
    <dbReference type="NCBI Taxonomy" id="47858"/>
    <lineage>
        <taxon>Bacteria</taxon>
        <taxon>Bacillati</taxon>
        <taxon>Actinomycetota</taxon>
        <taxon>Actinomycetes</taxon>
        <taxon>Micromonosporales</taxon>
        <taxon>Micromonosporaceae</taxon>
        <taxon>Micromonospora</taxon>
    </lineage>
</organism>
<dbReference type="Pfam" id="PF13649">
    <property type="entry name" value="Methyltransf_25"/>
    <property type="match status" value="1"/>
</dbReference>
<dbReference type="Pfam" id="PF18096">
    <property type="entry name" value="Thump_like"/>
    <property type="match status" value="1"/>
</dbReference>
<keyword evidence="3" id="KW-0808">Transferase</keyword>
<dbReference type="PANTHER" id="PTHR14741">
    <property type="entry name" value="S-ADENOSYLMETHIONINE-DEPENDENT METHYLTRANSFERASE RELATED"/>
    <property type="match status" value="1"/>
</dbReference>
<sequence>MDLDQLAALRTPAGGTALATATGLAGGDPLAAAAALRATGVPADLAAAALTQAELRRRAVAKFGPEAGGMFFTRTGLEQATRRVVADRRADRLRAAGVTTLADLGCGLGADALAAARAGIRVYAVEADPVTAALAAANAAATGLADLVTVACGDATTFDVTGVDAVFCDPARRRAGTGRRIFDPTAYSPPWDFVLGLAERVPRTVVKVAPGIDHALVPAGAEAEWVSVDGDLVEAALWCGPLAEVPRRATLLRCKEGPPLNASGRGRAPSYHLSGSGTAEAAVAGVRRYLHDPDPAVVRAHLVAELAADLDGTLADPTIAYLYTDVPVRSPFTRCIEVTDVLPFSLKRLRALLRDRDVGRVEILKRGSALEPEQLRRDLRLRGGTAASLVLTRVAGTPTVLIGHPVGQDGAVAP</sequence>
<dbReference type="InterPro" id="IPR029063">
    <property type="entry name" value="SAM-dependent_MTases_sf"/>
</dbReference>
<dbReference type="RefSeq" id="WP_208815208.1">
    <property type="nucleotide sequence ID" value="NZ_WVUH01000179.1"/>
</dbReference>
<keyword evidence="3" id="KW-0489">Methyltransferase</keyword>
<name>A0ABS3VUK1_MICEH</name>
<dbReference type="Gene3D" id="3.40.50.150">
    <property type="entry name" value="Vaccinia Virus protein VP39"/>
    <property type="match status" value="1"/>
</dbReference>
<reference evidence="3 4" key="1">
    <citation type="submission" date="2019-12" db="EMBL/GenBank/DDBJ databases">
        <title>Whole genome sequencing of endophytic Actinobacterium Micromonospora sp. MPMI6T.</title>
        <authorList>
            <person name="Evv R."/>
            <person name="Podile A.R."/>
        </authorList>
    </citation>
    <scope>NUCLEOTIDE SEQUENCE [LARGE SCALE GENOMIC DNA]</scope>
    <source>
        <strain evidence="3 4">MPMI6</strain>
    </source>
</reference>
<evidence type="ECO:0000259" key="2">
    <source>
        <dbReference type="Pfam" id="PF18096"/>
    </source>
</evidence>
<dbReference type="InterPro" id="IPR041698">
    <property type="entry name" value="Methyltransf_25"/>
</dbReference>
<dbReference type="SUPFAM" id="SSF53335">
    <property type="entry name" value="S-adenosyl-L-methionine-dependent methyltransferases"/>
    <property type="match status" value="1"/>
</dbReference>
<dbReference type="InterPro" id="IPR041497">
    <property type="entry name" value="Thump-like"/>
</dbReference>
<dbReference type="PANTHER" id="PTHR14741:SF32">
    <property type="entry name" value="TRIMETHYLGUANOSINE SYNTHASE"/>
    <property type="match status" value="1"/>
</dbReference>
<dbReference type="Proteomes" id="UP000823521">
    <property type="component" value="Unassembled WGS sequence"/>
</dbReference>
<feature type="domain" description="THUMP-like" evidence="2">
    <location>
        <begin position="334"/>
        <end position="405"/>
    </location>
</feature>
<evidence type="ECO:0000313" key="4">
    <source>
        <dbReference type="Proteomes" id="UP000823521"/>
    </source>
</evidence>
<dbReference type="GO" id="GO:0008168">
    <property type="term" value="F:methyltransferase activity"/>
    <property type="evidence" value="ECO:0007669"/>
    <property type="project" value="UniProtKB-KW"/>
</dbReference>
<evidence type="ECO:0000259" key="1">
    <source>
        <dbReference type="Pfam" id="PF13649"/>
    </source>
</evidence>
<proteinExistence type="predicted"/>
<comment type="caution">
    <text evidence="3">The sequence shown here is derived from an EMBL/GenBank/DDBJ whole genome shotgun (WGS) entry which is preliminary data.</text>
</comment>
<accession>A0ABS3VUK1</accession>
<feature type="domain" description="Methyltransferase" evidence="1">
    <location>
        <begin position="103"/>
        <end position="168"/>
    </location>
</feature>
<dbReference type="GO" id="GO:0032259">
    <property type="term" value="P:methylation"/>
    <property type="evidence" value="ECO:0007669"/>
    <property type="project" value="UniProtKB-KW"/>
</dbReference>
<gene>
    <name evidence="3" type="ORF">GSF22_19710</name>
</gene>